<evidence type="ECO:0000256" key="1">
    <source>
        <dbReference type="ARBA" id="ARBA00022553"/>
    </source>
</evidence>
<dbReference type="SMART" id="SM00233">
    <property type="entry name" value="PH"/>
    <property type="match status" value="1"/>
</dbReference>
<evidence type="ECO:0000313" key="5">
    <source>
        <dbReference type="Proteomes" id="UP000016930"/>
    </source>
</evidence>
<dbReference type="Proteomes" id="UP000016930">
    <property type="component" value="Unassembled WGS sequence"/>
</dbReference>
<keyword evidence="1" id="KW-0597">Phosphoprotein</keyword>
<reference evidence="4 5" key="1">
    <citation type="journal article" date="2012" name="Proc. Natl. Acad. Sci. U.S.A.">
        <title>Comparative genomics of Ceriporiopsis subvermispora and Phanerochaete chrysosporium provide insight into selective ligninolysis.</title>
        <authorList>
            <person name="Fernandez-Fueyo E."/>
            <person name="Ruiz-Duenas F.J."/>
            <person name="Ferreira P."/>
            <person name="Floudas D."/>
            <person name="Hibbett D.S."/>
            <person name="Canessa P."/>
            <person name="Larrondo L.F."/>
            <person name="James T.Y."/>
            <person name="Seelenfreund D."/>
            <person name="Lobos S."/>
            <person name="Polanco R."/>
            <person name="Tello M."/>
            <person name="Honda Y."/>
            <person name="Watanabe T."/>
            <person name="Watanabe T."/>
            <person name="Ryu J.S."/>
            <person name="Kubicek C.P."/>
            <person name="Schmoll M."/>
            <person name="Gaskell J."/>
            <person name="Hammel K.E."/>
            <person name="St John F.J."/>
            <person name="Vanden Wymelenberg A."/>
            <person name="Sabat G."/>
            <person name="Splinter BonDurant S."/>
            <person name="Syed K."/>
            <person name="Yadav J.S."/>
            <person name="Doddapaneni H."/>
            <person name="Subramanian V."/>
            <person name="Lavin J.L."/>
            <person name="Oguiza J.A."/>
            <person name="Perez G."/>
            <person name="Pisabarro A.G."/>
            <person name="Ramirez L."/>
            <person name="Santoyo F."/>
            <person name="Master E."/>
            <person name="Coutinho P.M."/>
            <person name="Henrissat B."/>
            <person name="Lombard V."/>
            <person name="Magnuson J.K."/>
            <person name="Kuees U."/>
            <person name="Hori C."/>
            <person name="Igarashi K."/>
            <person name="Samejima M."/>
            <person name="Held B.W."/>
            <person name="Barry K.W."/>
            <person name="LaButti K.M."/>
            <person name="Lapidus A."/>
            <person name="Lindquist E.A."/>
            <person name="Lucas S.M."/>
            <person name="Riley R."/>
            <person name="Salamov A.A."/>
            <person name="Hoffmeister D."/>
            <person name="Schwenk D."/>
            <person name="Hadar Y."/>
            <person name="Yarden O."/>
            <person name="de Vries R.P."/>
            <person name="Wiebenga A."/>
            <person name="Stenlid J."/>
            <person name="Eastwood D."/>
            <person name="Grigoriev I.V."/>
            <person name="Berka R.M."/>
            <person name="Blanchette R.A."/>
            <person name="Kersten P."/>
            <person name="Martinez A.T."/>
            <person name="Vicuna R."/>
            <person name="Cullen D."/>
        </authorList>
    </citation>
    <scope>NUCLEOTIDE SEQUENCE [LARGE SCALE GENOMIC DNA]</scope>
    <source>
        <strain evidence="4 5">B</strain>
    </source>
</reference>
<name>M2QMZ3_CERS8</name>
<dbReference type="InterPro" id="IPR043453">
    <property type="entry name" value="Slm1_PH"/>
</dbReference>
<feature type="compositionally biased region" description="Polar residues" evidence="2">
    <location>
        <begin position="10"/>
        <end position="26"/>
    </location>
</feature>
<evidence type="ECO:0000259" key="3">
    <source>
        <dbReference type="SMART" id="SM00233"/>
    </source>
</evidence>
<dbReference type="HOGENOM" id="CLU_018582_0_0_1"/>
<dbReference type="EMBL" id="KB445806">
    <property type="protein sequence ID" value="EMD33535.1"/>
    <property type="molecule type" value="Genomic_DNA"/>
</dbReference>
<sequence>MNRDDAVSISRATSVSRASRHGSTVSRSQSLINKNIAPHDLRPSDILIERFVAWKVIVKQLIAYFEGIADIENNVAREMTKLAAVIQVPFRSGNQFLGEGGLQDIYYGIRDKTRVIADEHANLGRTIDGSIVQHLQKLRVEIKAHIKNIQNDTGKLATAVAKERELSGKLIGDLGTNISILKNTPLSVTSKTDPYVANQSVKRQLVKQVHTENALQKSLLLTQSSSALFEASLIQALQSAWATFAEWRTRMDASIRDVWTGLERDMGALPPDREWIAFAAREDHLVDPETPLRDVQNITYPAKDDPSVLPVHSGLLERKKRYTRAYREAYYVLTPAGFLHEYASSDPAQADRPLWSLFLPMCTLGPPSSPQAKSHKFHIEERKDGVGAPKTGSFRGFAGSLGLKGRSAGRAWAFRGRSHDDMMEWWNDVRMLCARYLVASEQMERSGPVAAAVRAAGYVSEDEGLDDEEGSSVEEEDDEVYAEARDMGDEDETELPSYTHGGHGYSVRRPYS</sequence>
<dbReference type="Gene3D" id="2.30.29.30">
    <property type="entry name" value="Pleckstrin-homology domain (PH domain)/Phosphotyrosine-binding domain (PTB)"/>
    <property type="match status" value="1"/>
</dbReference>
<protein>
    <recommendedName>
        <fullName evidence="3">PH domain-containing protein</fullName>
    </recommendedName>
</protein>
<dbReference type="Gene3D" id="1.20.1270.60">
    <property type="entry name" value="Arfaptin homology (AH) domain/BAR domain"/>
    <property type="match status" value="1"/>
</dbReference>
<accession>M2QMZ3</accession>
<dbReference type="Pfam" id="PF20399">
    <property type="entry name" value="PH_20"/>
    <property type="match status" value="1"/>
</dbReference>
<feature type="compositionally biased region" description="Acidic residues" evidence="2">
    <location>
        <begin position="461"/>
        <end position="481"/>
    </location>
</feature>
<dbReference type="InterPro" id="IPR011993">
    <property type="entry name" value="PH-like_dom_sf"/>
</dbReference>
<feature type="domain" description="PH" evidence="3">
    <location>
        <begin position="310"/>
        <end position="436"/>
    </location>
</feature>
<organism evidence="4 5">
    <name type="scientific">Ceriporiopsis subvermispora (strain B)</name>
    <name type="common">White-rot fungus</name>
    <name type="synonym">Gelatoporia subvermispora</name>
    <dbReference type="NCBI Taxonomy" id="914234"/>
    <lineage>
        <taxon>Eukaryota</taxon>
        <taxon>Fungi</taxon>
        <taxon>Dikarya</taxon>
        <taxon>Basidiomycota</taxon>
        <taxon>Agaricomycotina</taxon>
        <taxon>Agaricomycetes</taxon>
        <taxon>Polyporales</taxon>
        <taxon>Gelatoporiaceae</taxon>
        <taxon>Gelatoporia</taxon>
    </lineage>
</organism>
<keyword evidence="5" id="KW-1185">Reference proteome</keyword>
<feature type="region of interest" description="Disordered" evidence="2">
    <location>
        <begin position="461"/>
        <end position="512"/>
    </location>
</feature>
<feature type="region of interest" description="Disordered" evidence="2">
    <location>
        <begin position="1"/>
        <end position="26"/>
    </location>
</feature>
<evidence type="ECO:0000256" key="2">
    <source>
        <dbReference type="SAM" id="MobiDB-lite"/>
    </source>
</evidence>
<dbReference type="InterPro" id="IPR001849">
    <property type="entry name" value="PH_domain"/>
</dbReference>
<dbReference type="STRING" id="914234.M2QMZ3"/>
<dbReference type="PANTHER" id="PTHR31941:SF1">
    <property type="entry name" value="CYTOSKELETAL SIGNALING PROTEIN SLM1"/>
    <property type="match status" value="1"/>
</dbReference>
<dbReference type="InterPro" id="IPR027267">
    <property type="entry name" value="AH/BAR_dom_sf"/>
</dbReference>
<evidence type="ECO:0000313" key="4">
    <source>
        <dbReference type="EMBL" id="EMD33535.1"/>
    </source>
</evidence>
<dbReference type="CDD" id="cd13311">
    <property type="entry name" value="PH_Slm1"/>
    <property type="match status" value="1"/>
</dbReference>
<dbReference type="InterPro" id="IPR046869">
    <property type="entry name" value="SLM1/RGC1-like_PH"/>
</dbReference>
<dbReference type="SUPFAM" id="SSF50729">
    <property type="entry name" value="PH domain-like"/>
    <property type="match status" value="1"/>
</dbReference>
<dbReference type="AlphaFoldDB" id="M2QMZ3"/>
<dbReference type="Pfam" id="PF20400">
    <property type="entry name" value="BAR_4"/>
    <property type="match status" value="1"/>
</dbReference>
<dbReference type="PANTHER" id="PTHR31941">
    <property type="entry name" value="CYTOSKELETAL SIGNALING PROTEIN SLM1"/>
    <property type="match status" value="1"/>
</dbReference>
<dbReference type="SUPFAM" id="SSF103657">
    <property type="entry name" value="BAR/IMD domain-like"/>
    <property type="match status" value="1"/>
</dbReference>
<proteinExistence type="predicted"/>
<gene>
    <name evidence="4" type="ORF">CERSUDRAFT_87373</name>
</gene>
<dbReference type="InterPro" id="IPR046868">
    <property type="entry name" value="BAR_4"/>
</dbReference>
<dbReference type="OrthoDB" id="5598057at2759"/>